<dbReference type="InterPro" id="IPR036388">
    <property type="entry name" value="WH-like_DNA-bd_sf"/>
</dbReference>
<name>A0ABU8EUK7_9GAMM</name>
<keyword evidence="6" id="KW-1185">Reference proteome</keyword>
<dbReference type="SUPFAM" id="SSF50969">
    <property type="entry name" value="YVTN repeat-like/Quinoprotein amine dehydrogenase"/>
    <property type="match status" value="1"/>
</dbReference>
<feature type="domain" description="OmpR/PhoB-type" evidence="4">
    <location>
        <begin position="1"/>
        <end position="99"/>
    </location>
</feature>
<evidence type="ECO:0000256" key="1">
    <source>
        <dbReference type="ARBA" id="ARBA00023125"/>
    </source>
</evidence>
<dbReference type="SUPFAM" id="SSF46894">
    <property type="entry name" value="C-terminal effector domain of the bipartite response regulators"/>
    <property type="match status" value="1"/>
</dbReference>
<dbReference type="Proteomes" id="UP001382455">
    <property type="component" value="Unassembled WGS sequence"/>
</dbReference>
<keyword evidence="1 2" id="KW-0238">DNA-binding</keyword>
<reference evidence="5 6" key="1">
    <citation type="submission" date="2023-12" db="EMBL/GenBank/DDBJ databases">
        <title>Friends and Foes: Symbiotic and Algicidal bacterial influence on Karenia brevis blooms.</title>
        <authorList>
            <person name="Fei C."/>
            <person name="Mohamed A.R."/>
            <person name="Booker A."/>
            <person name="Arshad M."/>
            <person name="Klass S."/>
            <person name="Ahn S."/>
            <person name="Gilbert P.M."/>
            <person name="Heil C.A."/>
            <person name="Martinez J.M."/>
            <person name="Amin S.A."/>
        </authorList>
    </citation>
    <scope>NUCLEOTIDE SEQUENCE [LARGE SCALE GENOMIC DNA]</scope>
    <source>
        <strain evidence="5 6">CE15</strain>
    </source>
</reference>
<proteinExistence type="predicted"/>
<feature type="DNA-binding region" description="OmpR/PhoB-type" evidence="2">
    <location>
        <begin position="1"/>
        <end position="99"/>
    </location>
</feature>
<dbReference type="PANTHER" id="PTHR36842">
    <property type="entry name" value="PROTEIN TOLB HOMOLOG"/>
    <property type="match status" value="1"/>
</dbReference>
<dbReference type="Gene3D" id="2.120.10.30">
    <property type="entry name" value="TolB, C-terminal domain"/>
    <property type="match status" value="2"/>
</dbReference>
<evidence type="ECO:0000259" key="4">
    <source>
        <dbReference type="PROSITE" id="PS51755"/>
    </source>
</evidence>
<dbReference type="InterPro" id="IPR011044">
    <property type="entry name" value="Quino_amine_DH_bsu"/>
</dbReference>
<dbReference type="Gene3D" id="1.10.10.10">
    <property type="entry name" value="Winged helix-like DNA-binding domain superfamily/Winged helix DNA-binding domain"/>
    <property type="match status" value="1"/>
</dbReference>
<dbReference type="Pfam" id="PF00486">
    <property type="entry name" value="Trans_reg_C"/>
    <property type="match status" value="1"/>
</dbReference>
<dbReference type="InterPro" id="IPR016032">
    <property type="entry name" value="Sig_transdc_resp-reg_C-effctor"/>
</dbReference>
<gene>
    <name evidence="5" type="ORF">WAE96_08575</name>
</gene>
<evidence type="ECO:0000313" key="5">
    <source>
        <dbReference type="EMBL" id="MEI4549747.1"/>
    </source>
</evidence>
<evidence type="ECO:0000313" key="6">
    <source>
        <dbReference type="Proteomes" id="UP001382455"/>
    </source>
</evidence>
<dbReference type="EMBL" id="JBAWKS010000001">
    <property type="protein sequence ID" value="MEI4549747.1"/>
    <property type="molecule type" value="Genomic_DNA"/>
</dbReference>
<keyword evidence="3" id="KW-0812">Transmembrane</keyword>
<dbReference type="InterPro" id="IPR011042">
    <property type="entry name" value="6-blade_b-propeller_TolB-like"/>
</dbReference>
<dbReference type="CDD" id="cd00383">
    <property type="entry name" value="trans_reg_C"/>
    <property type="match status" value="1"/>
</dbReference>
<feature type="transmembrane region" description="Helical" evidence="3">
    <location>
        <begin position="130"/>
        <end position="151"/>
    </location>
</feature>
<keyword evidence="3" id="KW-1133">Transmembrane helix</keyword>
<dbReference type="PANTHER" id="PTHR36842:SF1">
    <property type="entry name" value="PROTEIN TOLB"/>
    <property type="match status" value="1"/>
</dbReference>
<organism evidence="5 6">
    <name type="scientific">Pseudoalteromonas spongiae</name>
    <dbReference type="NCBI Taxonomy" id="298657"/>
    <lineage>
        <taxon>Bacteria</taxon>
        <taxon>Pseudomonadati</taxon>
        <taxon>Pseudomonadota</taxon>
        <taxon>Gammaproteobacteria</taxon>
        <taxon>Alteromonadales</taxon>
        <taxon>Pseudoalteromonadaceae</taxon>
        <taxon>Pseudoalteromonas</taxon>
    </lineage>
</organism>
<dbReference type="RefSeq" id="WP_336435188.1">
    <property type="nucleotide sequence ID" value="NZ_JBAWKS010000001.1"/>
</dbReference>
<comment type="caution">
    <text evidence="5">The sequence shown here is derived from an EMBL/GenBank/DDBJ whole genome shotgun (WGS) entry which is preliminary data.</text>
</comment>
<keyword evidence="3" id="KW-0472">Membrane</keyword>
<dbReference type="SMART" id="SM00862">
    <property type="entry name" value="Trans_reg_C"/>
    <property type="match status" value="1"/>
</dbReference>
<dbReference type="InterPro" id="IPR001867">
    <property type="entry name" value="OmpR/PhoB-type_DNA-bd"/>
</dbReference>
<accession>A0ABU8EUK7</accession>
<dbReference type="SUPFAM" id="SSF69304">
    <property type="entry name" value="Tricorn protease N-terminal domain"/>
    <property type="match status" value="1"/>
</dbReference>
<sequence length="702" mass="80173">MIQFGEFIFDAKQARLLTLNGQSDVTLEPKLFELLALFIAKPNEILTRDDLLNHLWAGSLVTDNAINKLIGNLRKALGDNAKSPRYIQTVPKRGYRFVCDVSLYQPTQNQNVLSNSTLPSVIASHTDRRLFVSASVVLFVVIIVILWSTIWPKNEASLRAAMPLTRVPGIEQSHYMHANNRQLFFIKQNDDRSQSQLWFKDTESLLTQRVKLDTSISEIISVIDTNTADNAKIIYLDKTQSQCGVYQANVSIAPNTSAFSKQTEQLFDCSDKRIKDLDYHHQHNVIYYTAQPRNFWPNQIYSFDIKTKTHQILPQPEPKGWGHHHIDISPNGEKLLIMSTDNDHKTQLLALNLTTHKTEVGIKFNRPAYEAIWHHDSSKLYYFSDANSQQIVQSDFNGNNIERVVDSNEALSYRIKRLPNNNLLFATSVNAVNLRWLGGVKESALYNSTVADFAPALLHFNNHYLFASKRSGRMQIYRVNPDSQMVEPVSNFNANYSINSMAISTDDQQLALGVNNQVYYLPLDLLNGETLTSLSHSFLLHESEHPFIAMDWHSDGQLGLTRVKNGIPELQLLDLSKEGKSKRAERWTYSLHDSENPHLNYLIEHNSNLIYRVDTNLALHETQLTSTEFALPTEFYHAKIDNGIVYFVTTEESGEYLNIRPLDNTQPVNKLRLHQFKSFDVSKGKILLSDMASREGDIYRTL</sequence>
<protein>
    <submittedName>
        <fullName evidence="5">Winged helix-turn-helix domain-containing protein</fullName>
    </submittedName>
</protein>
<dbReference type="PROSITE" id="PS51755">
    <property type="entry name" value="OMPR_PHOB"/>
    <property type="match status" value="1"/>
</dbReference>
<evidence type="ECO:0000256" key="3">
    <source>
        <dbReference type="SAM" id="Phobius"/>
    </source>
</evidence>
<evidence type="ECO:0000256" key="2">
    <source>
        <dbReference type="PROSITE-ProRule" id="PRU01091"/>
    </source>
</evidence>